<keyword evidence="3" id="KW-1185">Reference proteome</keyword>
<dbReference type="EMBL" id="JAFIRN010000009">
    <property type="protein sequence ID" value="KAG5842640.1"/>
    <property type="molecule type" value="Genomic_DNA"/>
</dbReference>
<evidence type="ECO:0000313" key="2">
    <source>
        <dbReference type="EMBL" id="KAG5842640.1"/>
    </source>
</evidence>
<feature type="compositionally biased region" description="Basic residues" evidence="1">
    <location>
        <begin position="59"/>
        <end position="71"/>
    </location>
</feature>
<feature type="region of interest" description="Disordered" evidence="1">
    <location>
        <begin position="31"/>
        <end position="76"/>
    </location>
</feature>
<proteinExistence type="predicted"/>
<protein>
    <submittedName>
        <fullName evidence="2">Uncharacterized protein</fullName>
    </submittedName>
</protein>
<dbReference type="AlphaFoldDB" id="A0A9D3RTR0"/>
<name>A0A9D3RTR0_ANGAN</name>
<dbReference type="Proteomes" id="UP001044222">
    <property type="component" value="Chromosome 9"/>
</dbReference>
<reference evidence="2" key="1">
    <citation type="submission" date="2021-01" db="EMBL/GenBank/DDBJ databases">
        <title>A chromosome-scale assembly of European eel, Anguilla anguilla.</title>
        <authorList>
            <person name="Henkel C."/>
            <person name="Jong-Raadsen S.A."/>
            <person name="Dufour S."/>
            <person name="Weltzien F.-A."/>
            <person name="Palstra A.P."/>
            <person name="Pelster B."/>
            <person name="Spaink H.P."/>
            <person name="Van Den Thillart G.E."/>
            <person name="Jansen H."/>
            <person name="Zahm M."/>
            <person name="Klopp C."/>
            <person name="Cedric C."/>
            <person name="Louis A."/>
            <person name="Berthelot C."/>
            <person name="Parey E."/>
            <person name="Roest Crollius H."/>
            <person name="Montfort J."/>
            <person name="Robinson-Rechavi M."/>
            <person name="Bucao C."/>
            <person name="Bouchez O."/>
            <person name="Gislard M."/>
            <person name="Lluch J."/>
            <person name="Milhes M."/>
            <person name="Lampietro C."/>
            <person name="Lopez Roques C."/>
            <person name="Donnadieu C."/>
            <person name="Braasch I."/>
            <person name="Desvignes T."/>
            <person name="Postlethwait J."/>
            <person name="Bobe J."/>
            <person name="Guiguen Y."/>
            <person name="Dirks R."/>
        </authorList>
    </citation>
    <scope>NUCLEOTIDE SEQUENCE</scope>
    <source>
        <strain evidence="2">Tag_6206</strain>
        <tissue evidence="2">Liver</tissue>
    </source>
</reference>
<evidence type="ECO:0000313" key="3">
    <source>
        <dbReference type="Proteomes" id="UP001044222"/>
    </source>
</evidence>
<comment type="caution">
    <text evidence="2">The sequence shown here is derived from an EMBL/GenBank/DDBJ whole genome shotgun (WGS) entry which is preliminary data.</text>
</comment>
<gene>
    <name evidence="2" type="ORF">ANANG_G00179760</name>
</gene>
<accession>A0A9D3RTR0</accession>
<evidence type="ECO:0000256" key="1">
    <source>
        <dbReference type="SAM" id="MobiDB-lite"/>
    </source>
</evidence>
<sequence length="93" mass="10000">MGAFSPPRVLCCSQWNGRQLTSLTGTARGVARNRAGGGASGSPSCKLHAVTTGAPKAGSRPRPHNNTRKSCRMNGTHEKLKIGFLHTYKRRQL</sequence>
<organism evidence="2 3">
    <name type="scientific">Anguilla anguilla</name>
    <name type="common">European freshwater eel</name>
    <name type="synonym">Muraena anguilla</name>
    <dbReference type="NCBI Taxonomy" id="7936"/>
    <lineage>
        <taxon>Eukaryota</taxon>
        <taxon>Metazoa</taxon>
        <taxon>Chordata</taxon>
        <taxon>Craniata</taxon>
        <taxon>Vertebrata</taxon>
        <taxon>Euteleostomi</taxon>
        <taxon>Actinopterygii</taxon>
        <taxon>Neopterygii</taxon>
        <taxon>Teleostei</taxon>
        <taxon>Anguilliformes</taxon>
        <taxon>Anguillidae</taxon>
        <taxon>Anguilla</taxon>
    </lineage>
</organism>